<feature type="compositionally biased region" description="Basic and acidic residues" evidence="1">
    <location>
        <begin position="58"/>
        <end position="75"/>
    </location>
</feature>
<evidence type="ECO:0000256" key="1">
    <source>
        <dbReference type="SAM" id="MobiDB-lite"/>
    </source>
</evidence>
<evidence type="ECO:0000313" key="2">
    <source>
        <dbReference type="EMBL" id="KAK7686689.1"/>
    </source>
</evidence>
<accession>A0AAW0G5L2</accession>
<feature type="compositionally biased region" description="Low complexity" evidence="1">
    <location>
        <begin position="147"/>
        <end position="174"/>
    </location>
</feature>
<keyword evidence="3" id="KW-1185">Reference proteome</keyword>
<organism evidence="2 3">
    <name type="scientific">Cerrena zonata</name>
    <dbReference type="NCBI Taxonomy" id="2478898"/>
    <lineage>
        <taxon>Eukaryota</taxon>
        <taxon>Fungi</taxon>
        <taxon>Dikarya</taxon>
        <taxon>Basidiomycota</taxon>
        <taxon>Agaricomycotina</taxon>
        <taxon>Agaricomycetes</taxon>
        <taxon>Polyporales</taxon>
        <taxon>Cerrenaceae</taxon>
        <taxon>Cerrena</taxon>
    </lineage>
</organism>
<feature type="compositionally biased region" description="Polar residues" evidence="1">
    <location>
        <begin position="1"/>
        <end position="11"/>
    </location>
</feature>
<name>A0AAW0G5L2_9APHY</name>
<feature type="region of interest" description="Disordered" evidence="1">
    <location>
        <begin position="111"/>
        <end position="180"/>
    </location>
</feature>
<dbReference type="EMBL" id="JASBNA010000016">
    <property type="protein sequence ID" value="KAK7686689.1"/>
    <property type="molecule type" value="Genomic_DNA"/>
</dbReference>
<feature type="region of interest" description="Disordered" evidence="1">
    <location>
        <begin position="431"/>
        <end position="490"/>
    </location>
</feature>
<comment type="caution">
    <text evidence="2">The sequence shown here is derived from an EMBL/GenBank/DDBJ whole genome shotgun (WGS) entry which is preliminary data.</text>
</comment>
<evidence type="ECO:0000313" key="3">
    <source>
        <dbReference type="Proteomes" id="UP001385951"/>
    </source>
</evidence>
<protein>
    <submittedName>
        <fullName evidence="2">Uncharacterized protein</fullName>
    </submittedName>
</protein>
<feature type="compositionally biased region" description="Basic and acidic residues" evidence="1">
    <location>
        <begin position="12"/>
        <end position="26"/>
    </location>
</feature>
<feature type="compositionally biased region" description="Polar residues" evidence="1">
    <location>
        <begin position="434"/>
        <end position="444"/>
    </location>
</feature>
<dbReference type="AlphaFoldDB" id="A0AAW0G5L2"/>
<reference evidence="2 3" key="1">
    <citation type="submission" date="2022-09" db="EMBL/GenBank/DDBJ databases">
        <authorList>
            <person name="Palmer J.M."/>
        </authorList>
    </citation>
    <scope>NUCLEOTIDE SEQUENCE [LARGE SCALE GENOMIC DNA]</scope>
    <source>
        <strain evidence="2 3">DSM 7382</strain>
    </source>
</reference>
<sequence>MSDSRSNATDSDNFHEITPDDYHEIMPEGQVHVQGELEPAGTAPVEVRYSTVSKGKRKASDSERDSASEHSLEDGITYRELLAKRQKLKGGVAVRELRNRFALPTVRALTMGSSSYTGDPTLLASASRPTANNASSRHRSPFRDVPRSSGSRSGRRSVASSSSYRSGQGSNSSSATNPSIIDDHENLVARSHPIITEPEPVMPSPVAVARELQNPGRPSTPPDPPYPLLPPLSFEGVSSTSLPVASTEEPGLNFLDVTTLDIPMNTSLSTTVAPFQPLDIAPSHGTTPRLPHQIPLPTDQPYLNAESISSATMLPPQETSVFDDHEVAHPAPDIDYVMEGPNPVAQTTDFRSGGLRQQSPVVSVPAGPPPQLLADPGRPLVLADNAQFANAGTANMPVGGAVFTALIQQIGIMNDNITGLRNDIRHMRSEVPTIPQSTIPSTNVRDSHPHRSNRQPHSRNHLATGYAADCDDDDHRESPNKLWSHQKKRSPGSNIFNATIQDYTRHLLGLPSRDAAISMATLPSLEEVSNYDPESGDCCTEDDFRPDLRETKGTPWNISIAKVFVDSYIKSGKYTETNKDRIRKAFRRHLDYLHDKYKKQFKPPAVLEQQKRERAKSERRAALFRRRLDAAENFEDLKRHVTMLQRLGPNGMSSDEEDHENGVVQYKVLVKEWRAEELTPWLRVFDAAVRYSRLEPFPRLRGCHPRIRHSSEQQGSTTTGVTGLPHNAYNERWLQSLTAYRREQLDASEESYEFQHTPRAMMMAQEYSGTYNNERQYI</sequence>
<feature type="compositionally biased region" description="Basic residues" evidence="1">
    <location>
        <begin position="448"/>
        <end position="460"/>
    </location>
</feature>
<gene>
    <name evidence="2" type="ORF">QCA50_010289</name>
</gene>
<feature type="region of interest" description="Disordered" evidence="1">
    <location>
        <begin position="1"/>
        <end position="75"/>
    </location>
</feature>
<proteinExistence type="predicted"/>
<dbReference type="Proteomes" id="UP001385951">
    <property type="component" value="Unassembled WGS sequence"/>
</dbReference>